<name>A0A937KEA1_9BACT</name>
<keyword evidence="1" id="KW-0812">Transmembrane</keyword>
<organism evidence="2 3">
    <name type="scientific">Fulvivirga marina</name>
    <dbReference type="NCBI Taxonomy" id="2494733"/>
    <lineage>
        <taxon>Bacteria</taxon>
        <taxon>Pseudomonadati</taxon>
        <taxon>Bacteroidota</taxon>
        <taxon>Cytophagia</taxon>
        <taxon>Cytophagales</taxon>
        <taxon>Fulvivirgaceae</taxon>
        <taxon>Fulvivirga</taxon>
    </lineage>
</organism>
<keyword evidence="1" id="KW-1133">Transmembrane helix</keyword>
<protein>
    <submittedName>
        <fullName evidence="2">Uncharacterized protein</fullName>
    </submittedName>
</protein>
<keyword evidence="3" id="KW-1185">Reference proteome</keyword>
<sequence length="95" mass="10705">MRNYEIFYRTYTVVHLAGSLLAISAFGNIYLVDLIAFPAFGFCHQWYIQPSNSHFDVPIQSGRINGKKVATAFHANTKDQGQRNMASAPYGYVAR</sequence>
<dbReference type="EMBL" id="JAEUGD010000042">
    <property type="protein sequence ID" value="MBL6447003.1"/>
    <property type="molecule type" value="Genomic_DNA"/>
</dbReference>
<dbReference type="Proteomes" id="UP000614216">
    <property type="component" value="Unassembled WGS sequence"/>
</dbReference>
<feature type="transmembrane region" description="Helical" evidence="1">
    <location>
        <begin position="12"/>
        <end position="32"/>
    </location>
</feature>
<evidence type="ECO:0000256" key="1">
    <source>
        <dbReference type="SAM" id="Phobius"/>
    </source>
</evidence>
<accession>A0A937KEA1</accession>
<proteinExistence type="predicted"/>
<gene>
    <name evidence="2" type="ORF">JMN32_11830</name>
</gene>
<dbReference type="RefSeq" id="WP_202856533.1">
    <property type="nucleotide sequence ID" value="NZ_JAEUGD010000042.1"/>
</dbReference>
<reference evidence="2" key="1">
    <citation type="submission" date="2021-01" db="EMBL/GenBank/DDBJ databases">
        <title>Fulvivirga kasyanovii gen. nov., sp nov., a novel member of the phylum Bacteroidetes isolated from seawater in a mussel farm.</title>
        <authorList>
            <person name="Zhao L.-H."/>
            <person name="Wang Z.-J."/>
        </authorList>
    </citation>
    <scope>NUCLEOTIDE SEQUENCE</scope>
    <source>
        <strain evidence="2">29W222</strain>
    </source>
</reference>
<comment type="caution">
    <text evidence="2">The sequence shown here is derived from an EMBL/GenBank/DDBJ whole genome shotgun (WGS) entry which is preliminary data.</text>
</comment>
<evidence type="ECO:0000313" key="2">
    <source>
        <dbReference type="EMBL" id="MBL6447003.1"/>
    </source>
</evidence>
<dbReference type="AlphaFoldDB" id="A0A937KEA1"/>
<keyword evidence="1" id="KW-0472">Membrane</keyword>
<evidence type="ECO:0000313" key="3">
    <source>
        <dbReference type="Proteomes" id="UP000614216"/>
    </source>
</evidence>